<feature type="signal peptide" evidence="1">
    <location>
        <begin position="1"/>
        <end position="17"/>
    </location>
</feature>
<proteinExistence type="predicted"/>
<accession>A0A9E8CN03</accession>
<dbReference type="AlphaFoldDB" id="A0A9E8CN03"/>
<evidence type="ECO:0000256" key="1">
    <source>
        <dbReference type="SAM" id="SignalP"/>
    </source>
</evidence>
<sequence>MLTAGLVLLSLSGNPAAASIISIADSPPRFDIAASCRDVGKSGVNVGRPASACQGDEERARAQLTARWGEFTPSARTTCVESASFGGPPSYVEVLTCLEMKKP</sequence>
<gene>
    <name evidence="2" type="ORF">NWE54_07595</name>
</gene>
<protein>
    <recommendedName>
        <fullName evidence="3">Secreted protein</fullName>
    </recommendedName>
</protein>
<keyword evidence="1" id="KW-0732">Signal</keyword>
<feature type="chain" id="PRO_5038900430" description="Secreted protein" evidence="1">
    <location>
        <begin position="18"/>
        <end position="103"/>
    </location>
</feature>
<name>A0A9E8CN03_9HYPH</name>
<reference evidence="2" key="1">
    <citation type="submission" date="2022-08" db="EMBL/GenBank/DDBJ databases">
        <title>Complete Genome Sequences of 2 Bosea sp. soil isolates.</title>
        <authorList>
            <person name="Alvarez Arevalo M."/>
            <person name="Sterndorff E.B."/>
            <person name="Faurdal D."/>
            <person name="Joergensen T.S."/>
            <person name="Weber T."/>
        </authorList>
    </citation>
    <scope>NUCLEOTIDE SEQUENCE</scope>
    <source>
        <strain evidence="2">NBC_00436</strain>
    </source>
</reference>
<organism evidence="2">
    <name type="scientific">Bosea sp. NBC_00436</name>
    <dbReference type="NCBI Taxonomy" id="2969620"/>
    <lineage>
        <taxon>Bacteria</taxon>
        <taxon>Pseudomonadati</taxon>
        <taxon>Pseudomonadota</taxon>
        <taxon>Alphaproteobacteria</taxon>
        <taxon>Hyphomicrobiales</taxon>
        <taxon>Boseaceae</taxon>
        <taxon>Bosea</taxon>
    </lineage>
</organism>
<evidence type="ECO:0008006" key="3">
    <source>
        <dbReference type="Google" id="ProtNLM"/>
    </source>
</evidence>
<dbReference type="EMBL" id="CP102774">
    <property type="protein sequence ID" value="UZF88645.1"/>
    <property type="molecule type" value="Genomic_DNA"/>
</dbReference>
<evidence type="ECO:0000313" key="2">
    <source>
        <dbReference type="EMBL" id="UZF88645.1"/>
    </source>
</evidence>